<reference evidence="3 4" key="1">
    <citation type="submission" date="2016-08" db="EMBL/GenBank/DDBJ databases">
        <title>A Parts List for Fungal Cellulosomes Revealed by Comparative Genomics.</title>
        <authorList>
            <consortium name="DOE Joint Genome Institute"/>
            <person name="Haitjema C.H."/>
            <person name="Gilmore S.P."/>
            <person name="Henske J.K."/>
            <person name="Solomon K.V."/>
            <person name="De Groot R."/>
            <person name="Kuo A."/>
            <person name="Mondo S.J."/>
            <person name="Salamov A.A."/>
            <person name="Labutti K."/>
            <person name="Zhao Z."/>
            <person name="Chiniquy J."/>
            <person name="Barry K."/>
            <person name="Brewer H.M."/>
            <person name="Purvine S.O."/>
            <person name="Wright A.T."/>
            <person name="Boxma B."/>
            <person name="Van Alen T."/>
            <person name="Hackstein J.H."/>
            <person name="Baker S.E."/>
            <person name="Grigoriev I.V."/>
            <person name="O'Malley M.A."/>
        </authorList>
    </citation>
    <scope>NUCLEOTIDE SEQUENCE [LARGE SCALE GENOMIC DNA]</scope>
    <source>
        <strain evidence="3 4">G1</strain>
    </source>
</reference>
<keyword evidence="2" id="KW-0472">Membrane</keyword>
<feature type="transmembrane region" description="Helical" evidence="2">
    <location>
        <begin position="176"/>
        <end position="197"/>
    </location>
</feature>
<sequence length="424" mass="47460">METTEIINSSFPRYQDSNCLSLSGEVFVEKFFNRFHDSFLFSFVLQFLLVSLMYANVGKGIYWKVLFYSSLAGLCASLMESAALSHMCLKSLADVERPFSAYLLLIDEVFWIISEYSIPVLNLIKMKAFATGKSAVILKVVIIGLAIPFMVARFIIGYSRMTDVVLSNTYIQKIHGYAFGIMAFADIICTVGILYFVKKNNSHSENNTNLNDYIKHSSYTILITVDIVSACLSILDIITVHKQDLNVMKSITVPLQCLKSSFALILAIDAFLFKYGANVTSINESSGANSKYIGYGNNSSNNINLGPYKSSNYSSHTYNNSFNSNKKTTYSIDMTNNSNNGSPKKSNQSNIVSPYNYPSIDKDSYNNKKSPKMDSSIYSQKSIVKNYTNIQTNSIFAETNNDPYELKVYSPKNFGFLSSQPKGF</sequence>
<dbReference type="AlphaFoldDB" id="A0A1Y2BYF8"/>
<evidence type="ECO:0000313" key="3">
    <source>
        <dbReference type="EMBL" id="ORY39677.1"/>
    </source>
</evidence>
<feature type="transmembrane region" description="Helical" evidence="2">
    <location>
        <begin position="218"/>
        <end position="241"/>
    </location>
</feature>
<feature type="transmembrane region" description="Helical" evidence="2">
    <location>
        <begin position="136"/>
        <end position="156"/>
    </location>
</feature>
<dbReference type="Proteomes" id="UP000193920">
    <property type="component" value="Unassembled WGS sequence"/>
</dbReference>
<protein>
    <submittedName>
        <fullName evidence="3">Uncharacterized protein</fullName>
    </submittedName>
</protein>
<feature type="transmembrane region" description="Helical" evidence="2">
    <location>
        <begin position="65"/>
        <end position="87"/>
    </location>
</feature>
<organism evidence="3 4">
    <name type="scientific">Neocallimastix californiae</name>
    <dbReference type="NCBI Taxonomy" id="1754190"/>
    <lineage>
        <taxon>Eukaryota</taxon>
        <taxon>Fungi</taxon>
        <taxon>Fungi incertae sedis</taxon>
        <taxon>Chytridiomycota</taxon>
        <taxon>Chytridiomycota incertae sedis</taxon>
        <taxon>Neocallimastigomycetes</taxon>
        <taxon>Neocallimastigales</taxon>
        <taxon>Neocallimastigaceae</taxon>
        <taxon>Neocallimastix</taxon>
    </lineage>
</organism>
<feature type="region of interest" description="Disordered" evidence="1">
    <location>
        <begin position="329"/>
        <end position="374"/>
    </location>
</feature>
<feature type="transmembrane region" description="Helical" evidence="2">
    <location>
        <begin position="39"/>
        <end position="58"/>
    </location>
</feature>
<evidence type="ECO:0000256" key="2">
    <source>
        <dbReference type="SAM" id="Phobius"/>
    </source>
</evidence>
<name>A0A1Y2BYF8_9FUNG</name>
<gene>
    <name evidence="3" type="ORF">LY90DRAFT_704252</name>
</gene>
<dbReference type="EMBL" id="MCOG01000131">
    <property type="protein sequence ID" value="ORY39677.1"/>
    <property type="molecule type" value="Genomic_DNA"/>
</dbReference>
<keyword evidence="2" id="KW-1133">Transmembrane helix</keyword>
<keyword evidence="4" id="KW-1185">Reference proteome</keyword>
<evidence type="ECO:0000313" key="4">
    <source>
        <dbReference type="Proteomes" id="UP000193920"/>
    </source>
</evidence>
<evidence type="ECO:0000256" key="1">
    <source>
        <dbReference type="SAM" id="MobiDB-lite"/>
    </source>
</evidence>
<feature type="compositionally biased region" description="Low complexity" evidence="1">
    <location>
        <begin position="336"/>
        <end position="350"/>
    </location>
</feature>
<dbReference type="OrthoDB" id="2108728at2759"/>
<accession>A0A1Y2BYF8</accession>
<comment type="caution">
    <text evidence="3">The sequence shown here is derived from an EMBL/GenBank/DDBJ whole genome shotgun (WGS) entry which is preliminary data.</text>
</comment>
<keyword evidence="2" id="KW-0812">Transmembrane</keyword>
<feature type="transmembrane region" description="Helical" evidence="2">
    <location>
        <begin position="99"/>
        <end position="124"/>
    </location>
</feature>
<proteinExistence type="predicted"/>